<dbReference type="GO" id="GO:0005739">
    <property type="term" value="C:mitochondrion"/>
    <property type="evidence" value="ECO:0007669"/>
    <property type="project" value="UniProtKB-SubCell"/>
</dbReference>
<dbReference type="Pfam" id="PF13976">
    <property type="entry name" value="gag_pre-integrs"/>
    <property type="match status" value="1"/>
</dbReference>
<dbReference type="PROSITE" id="PS50994">
    <property type="entry name" value="INTEGRASE"/>
    <property type="match status" value="1"/>
</dbReference>
<keyword evidence="2" id="KW-0064">Aspartyl protease</keyword>
<dbReference type="Gene3D" id="3.30.420.10">
    <property type="entry name" value="Ribonuclease H-like superfamily/Ribonuclease H"/>
    <property type="match status" value="1"/>
</dbReference>
<keyword evidence="2" id="KW-0645">Protease</keyword>
<dbReference type="InterPro" id="IPR012337">
    <property type="entry name" value="RNaseH-like_sf"/>
</dbReference>
<accession>A0A0F8A1P1</accession>
<evidence type="ECO:0000259" key="6">
    <source>
        <dbReference type="PROSITE" id="PS50994"/>
    </source>
</evidence>
<evidence type="ECO:0000313" key="7">
    <source>
        <dbReference type="EMBL" id="KJZ76372.1"/>
    </source>
</evidence>
<dbReference type="SUPFAM" id="SSF56672">
    <property type="entry name" value="DNA/RNA polymerases"/>
    <property type="match status" value="1"/>
</dbReference>
<dbReference type="Pfam" id="PF07727">
    <property type="entry name" value="RVT_2"/>
    <property type="match status" value="1"/>
</dbReference>
<dbReference type="Pfam" id="PF22936">
    <property type="entry name" value="Pol_BBD"/>
    <property type="match status" value="1"/>
</dbReference>
<dbReference type="GO" id="GO:0003723">
    <property type="term" value="F:RNA binding"/>
    <property type="evidence" value="ECO:0007669"/>
    <property type="project" value="UniProtKB-KW"/>
</dbReference>
<dbReference type="Proteomes" id="UP000054481">
    <property type="component" value="Unassembled WGS sequence"/>
</dbReference>
<proteinExistence type="predicted"/>
<dbReference type="GO" id="GO:0015074">
    <property type="term" value="P:DNA integration"/>
    <property type="evidence" value="ECO:0007669"/>
    <property type="project" value="InterPro"/>
</dbReference>
<dbReference type="InterPro" id="IPR043502">
    <property type="entry name" value="DNA/RNA_pol_sf"/>
</dbReference>
<dbReference type="Pfam" id="PF25597">
    <property type="entry name" value="SH3_retrovirus"/>
    <property type="match status" value="1"/>
</dbReference>
<dbReference type="CDD" id="cd09272">
    <property type="entry name" value="RNase_HI_RT_Ty1"/>
    <property type="match status" value="1"/>
</dbReference>
<dbReference type="InterPro" id="IPR054722">
    <property type="entry name" value="PolX-like_BBD"/>
</dbReference>
<evidence type="ECO:0000256" key="3">
    <source>
        <dbReference type="ARBA" id="ARBA00022884"/>
    </source>
</evidence>
<organism evidence="7 8">
    <name type="scientific">Hirsutella minnesotensis 3608</name>
    <dbReference type="NCBI Taxonomy" id="1043627"/>
    <lineage>
        <taxon>Eukaryota</taxon>
        <taxon>Fungi</taxon>
        <taxon>Dikarya</taxon>
        <taxon>Ascomycota</taxon>
        <taxon>Pezizomycotina</taxon>
        <taxon>Sordariomycetes</taxon>
        <taxon>Hypocreomycetidae</taxon>
        <taxon>Hypocreales</taxon>
        <taxon>Ophiocordycipitaceae</taxon>
        <taxon>Hirsutella</taxon>
    </lineage>
</organism>
<evidence type="ECO:0000256" key="1">
    <source>
        <dbReference type="ARBA" id="ARBA00004173"/>
    </source>
</evidence>
<dbReference type="InterPro" id="IPR025724">
    <property type="entry name" value="GAG-pre-integrase_dom"/>
</dbReference>
<evidence type="ECO:0000256" key="5">
    <source>
        <dbReference type="SAM" id="MobiDB-lite"/>
    </source>
</evidence>
<reference evidence="7 8" key="1">
    <citation type="journal article" date="2014" name="Genome Biol. Evol.">
        <title>Comparative genomics and transcriptomics analyses reveal divergent lifestyle features of nematode endoparasitic fungus Hirsutella minnesotensis.</title>
        <authorList>
            <person name="Lai Y."/>
            <person name="Liu K."/>
            <person name="Zhang X."/>
            <person name="Zhang X."/>
            <person name="Li K."/>
            <person name="Wang N."/>
            <person name="Shu C."/>
            <person name="Wu Y."/>
            <person name="Wang C."/>
            <person name="Bushley K.E."/>
            <person name="Xiang M."/>
            <person name="Liu X."/>
        </authorList>
    </citation>
    <scope>NUCLEOTIDE SEQUENCE [LARGE SCALE GENOMIC DNA]</scope>
    <source>
        <strain evidence="7 8">3608</strain>
    </source>
</reference>
<keyword evidence="4" id="KW-0496">Mitochondrion</keyword>
<keyword evidence="3" id="KW-0694">RNA-binding</keyword>
<evidence type="ECO:0000313" key="8">
    <source>
        <dbReference type="Proteomes" id="UP000054481"/>
    </source>
</evidence>
<evidence type="ECO:0000256" key="2">
    <source>
        <dbReference type="ARBA" id="ARBA00022750"/>
    </source>
</evidence>
<dbReference type="PANTHER" id="PTHR11439">
    <property type="entry name" value="GAG-POL-RELATED RETROTRANSPOSON"/>
    <property type="match status" value="1"/>
</dbReference>
<keyword evidence="2" id="KW-0378">Hydrolase</keyword>
<keyword evidence="8" id="KW-1185">Reference proteome</keyword>
<dbReference type="SUPFAM" id="SSF53098">
    <property type="entry name" value="Ribonuclease H-like"/>
    <property type="match status" value="1"/>
</dbReference>
<dbReference type="InterPro" id="IPR036397">
    <property type="entry name" value="RNaseH_sf"/>
</dbReference>
<gene>
    <name evidence="7" type="ORF">HIM_04101</name>
</gene>
<sequence length="1384" mass="154270">MSTSNSSSSSLSMSSVTGILKLSSQTGWITWNREIRDLLTVAGYGDLLPGGRKAVQPAQRDEESESIFEDRLEIWLDRQTRVKAVLCNRLSFLAREDVKHLETAAQILQTIETRYKPSGSACFQELDKKYMDLTLDSCTDVMDFAEKLRQARSELLELDVSCQIGEPQFISKFLTGLGPAYEKQDLRGRQEPTTPSITDIQTALAYLQGQANDQPQSQSQALANLAMPRFTFSCTIHFALPGAANPVGVCDGLDPAALAAQHTLLSQIHILDTGASQHIFCRRSKFGSLVPYTGLPYTGVKGAQFLPLGTGTYDLPVKVCGKDHLLTFQDALCAPDAGVNLVSVTALGKEGCWILGNGEHAAIVKGGQIVLTATVANGVYVIDQPNRDINAALASLRTQDPDLTLWNEATDEIRRHSNPSAVSSDPAALITSQVQDPNLRIWHERLAHLSERNIKRLQGMSTGLRPQAPQDPCEACAIGKIKEGPHRHSIRKGTRPLESLHIDICGPFPDTGYDGSRYWVAILDDYTQYGWTFSVVTKDSLFLILQAFLQKHETPTRRCLYMRMDLGGENRSKLLDAFCTDKAIEVIYAATEQHQQNGAIEVFHRVLSEKLNPTLIRSGLERKWWPYVLQSITYVRNMSPAAKSPITPYEAWHGEEPDVTHLRVIGSKAWALLPAAKRRKLQPKGIPCRMLGYQGHCNYVLLDSNNRVFVSPNVIFVEHIAKPAVSERQPKRSKTGQTLDQLIQEEGQQAERPAWTLRNGNNATAEITPIYTPATSTALLPEPEDGQTSDSTPDLSDGSEDNIVSHGDDSALLDLLEDTSPDPSIYSTIHAAADPVRPPVRRSTRQRAPPLRYGYNFDHSYAMAMAISQQWEDPEPLTFKQAMQSDSAKHWHAAMADEIQSLQFNETWELTDLPPGRKALRGKWVYRLKRGADGQTVRHKARFVAKGYEQHEGIDYSETFASVVKPESYRTIFAIAAAEDLEIEQMDVKTAFLYGDIDEEVYLEQPEGFKDGTSRVCRLKKAIYGLKQAPRIWFQTISKFLETLGYRPIAADVSVFVRGKSIIAIYVDDLLLTGACPREVQRIKDALSRRFQMTDLGPCSHYLGIKVTRDRARRRIELSQRAYIEKVLRTYNMSDCNPADTPMAADPLQPPAEDWHAHPKDQTAYAKRVGSLMYAMLGTRSDICFSVGACCRYLANPTPQHQTAVKRIMRYLKGTIDSVLVLEGPLQPIQGYTDADFAADLHTRRSTSGFFYSLGSAAISWTSKRQPCVTLSSTEAEYVALTQSAQEAIWLRSLMKDLCHPQAGPTVIHEDNKGSIDLANNPQHHSRTKHISLKWHFIREKVAEGTISLNKIEGTKQPADGLTKALPRDAFLRFRDALGIRKPD</sequence>
<name>A0A0F8A1P1_9HYPO</name>
<dbReference type="InterPro" id="IPR001584">
    <property type="entry name" value="Integrase_cat-core"/>
</dbReference>
<feature type="domain" description="Integrase catalytic" evidence="6">
    <location>
        <begin position="492"/>
        <end position="656"/>
    </location>
</feature>
<evidence type="ECO:0000256" key="4">
    <source>
        <dbReference type="ARBA" id="ARBA00023128"/>
    </source>
</evidence>
<comment type="subcellular location">
    <subcellularLocation>
        <location evidence="1">Mitochondrion</location>
    </subcellularLocation>
</comment>
<protein>
    <recommendedName>
        <fullName evidence="6">Integrase catalytic domain-containing protein</fullName>
    </recommendedName>
</protein>
<dbReference type="InterPro" id="IPR057670">
    <property type="entry name" value="SH3_retrovirus"/>
</dbReference>
<dbReference type="GO" id="GO:0004190">
    <property type="term" value="F:aspartic-type endopeptidase activity"/>
    <property type="evidence" value="ECO:0007669"/>
    <property type="project" value="UniProtKB-KW"/>
</dbReference>
<feature type="region of interest" description="Disordered" evidence="5">
    <location>
        <begin position="776"/>
        <end position="806"/>
    </location>
</feature>
<dbReference type="PANTHER" id="PTHR11439:SF467">
    <property type="entry name" value="INTEGRASE CATALYTIC DOMAIN-CONTAINING PROTEIN"/>
    <property type="match status" value="1"/>
</dbReference>
<dbReference type="EMBL" id="KQ030511">
    <property type="protein sequence ID" value="KJZ76372.1"/>
    <property type="molecule type" value="Genomic_DNA"/>
</dbReference>
<dbReference type="GO" id="GO:0005634">
    <property type="term" value="C:nucleus"/>
    <property type="evidence" value="ECO:0007669"/>
    <property type="project" value="UniProtKB-ARBA"/>
</dbReference>
<feature type="region of interest" description="Disordered" evidence="5">
    <location>
        <begin position="824"/>
        <end position="845"/>
    </location>
</feature>
<dbReference type="OrthoDB" id="5022336at2759"/>
<dbReference type="InterPro" id="IPR013103">
    <property type="entry name" value="RVT_2"/>
</dbReference>